<dbReference type="InterPro" id="IPR013785">
    <property type="entry name" value="Aldolase_TIM"/>
</dbReference>
<dbReference type="InterPro" id="IPR045247">
    <property type="entry name" value="Oye-like"/>
</dbReference>
<dbReference type="AlphaFoldDB" id="A0A178D198"/>
<dbReference type="GO" id="GO:0010181">
    <property type="term" value="F:FMN binding"/>
    <property type="evidence" value="ECO:0007669"/>
    <property type="project" value="InterPro"/>
</dbReference>
<comment type="caution">
    <text evidence="2">The sequence shown here is derived from an EMBL/GenBank/DDBJ whole genome shotgun (WGS) entry which is preliminary data.</text>
</comment>
<dbReference type="OrthoDB" id="276546at2759"/>
<dbReference type="GeneID" id="34588943"/>
<dbReference type="EMBL" id="LVCJ01000032">
    <property type="protein sequence ID" value="OAL35272.1"/>
    <property type="molecule type" value="Genomic_DNA"/>
</dbReference>
<dbReference type="GO" id="GO:0003959">
    <property type="term" value="F:NADPH dehydrogenase activity"/>
    <property type="evidence" value="ECO:0007669"/>
    <property type="project" value="TreeGrafter"/>
</dbReference>
<dbReference type="Gene3D" id="3.20.20.70">
    <property type="entry name" value="Aldolase class I"/>
    <property type="match status" value="1"/>
</dbReference>
<evidence type="ECO:0000313" key="2">
    <source>
        <dbReference type="EMBL" id="OAL35272.1"/>
    </source>
</evidence>
<accession>A0A178D198</accession>
<dbReference type="Proteomes" id="UP000185904">
    <property type="component" value="Unassembled WGS sequence"/>
</dbReference>
<dbReference type="CDD" id="cd02933">
    <property type="entry name" value="OYE_like_FMN"/>
    <property type="match status" value="1"/>
</dbReference>
<evidence type="ECO:0000259" key="1">
    <source>
        <dbReference type="Pfam" id="PF00724"/>
    </source>
</evidence>
<evidence type="ECO:0000313" key="3">
    <source>
        <dbReference type="Proteomes" id="UP000185904"/>
    </source>
</evidence>
<reference evidence="2 3" key="1">
    <citation type="submission" date="2016-03" db="EMBL/GenBank/DDBJ databases">
        <title>The draft genome sequence of Fonsecaea nubica causative agent of cutaneous subcutaneous infection in human host.</title>
        <authorList>
            <person name="Costa F."/>
            <person name="Sybren D.H."/>
            <person name="Raittz R.T."/>
            <person name="Weiss V.A."/>
            <person name="Leao A.C."/>
            <person name="Gomes R."/>
            <person name="De Souza E.M."/>
            <person name="Pedrosa F.O."/>
            <person name="Steffens M.B."/>
            <person name="Bombassaro A."/>
            <person name="Tadra-Sfeir M.Z."/>
            <person name="Moreno L.F."/>
            <person name="Najafzadeh M.J."/>
            <person name="Felipe M.S."/>
            <person name="Teixeira M."/>
            <person name="Sun J."/>
            <person name="Xi L."/>
            <person name="Castro M.A."/>
            <person name="Vicente V.A."/>
        </authorList>
    </citation>
    <scope>NUCLEOTIDE SEQUENCE [LARGE SCALE GENOMIC DNA]</scope>
    <source>
        <strain evidence="2 3">CBS 269.64</strain>
    </source>
</reference>
<protein>
    <recommendedName>
        <fullName evidence="1">NADH:flavin oxidoreductase/NADH oxidase N-terminal domain-containing protein</fullName>
    </recommendedName>
</protein>
<dbReference type="SUPFAM" id="SSF51395">
    <property type="entry name" value="FMN-linked oxidoreductases"/>
    <property type="match status" value="1"/>
</dbReference>
<feature type="domain" description="NADH:flavin oxidoreductase/NADH oxidase N-terminal" evidence="1">
    <location>
        <begin position="10"/>
        <end position="355"/>
    </location>
</feature>
<proteinExistence type="predicted"/>
<dbReference type="Pfam" id="PF00724">
    <property type="entry name" value="Oxidored_FMN"/>
    <property type="match status" value="1"/>
</dbReference>
<dbReference type="PANTHER" id="PTHR22893">
    <property type="entry name" value="NADH OXIDOREDUCTASE-RELATED"/>
    <property type="match status" value="1"/>
</dbReference>
<dbReference type="InterPro" id="IPR001155">
    <property type="entry name" value="OxRdtase_FMN_N"/>
</dbReference>
<keyword evidence="3" id="KW-1185">Reference proteome</keyword>
<dbReference type="FunFam" id="3.20.20.70:FF:000138">
    <property type="entry name" value="NADPH dehydrogenase 1"/>
    <property type="match status" value="1"/>
</dbReference>
<dbReference type="PANTHER" id="PTHR22893:SF91">
    <property type="entry name" value="NADPH DEHYDROGENASE 2-RELATED"/>
    <property type="match status" value="1"/>
</dbReference>
<sequence length="386" mass="42598">MVLKPETSTLFRSLRVGTMDLSHRVVMAPLTRYRALDDHVPMTSLVADYYAQRARSLPGTLIIVEATHISPRAGGAANVPGIYSPQQIQSWSTIVRAIHDVGGYAICQLWAMGRAAKADVLARDPEGPFDVVSSSDLPIDDKSAVPRALSVEEINEFVKDYAKAAQNAIEAGFDGVEIHAANGYLIDQFTQNTCNKRTDEYGGSIEKHSRFCLEVAKAVVDAVGGSRVGIRLSPWSPFQGMRIADTALLKQQFGHLIREVRKLGLSYLHLVEPRISGDLDVSKSEDKESLDFAFDAWGSTVDAPIMVAGGYDPTTARDAVDRHPTYQDRNVAVVFGRLFISNPDLPFRILHGLPTAKYDRDTFYTPKKEKGYNDYPFSAEYLKTIA</sequence>
<name>A0A178D198_9EURO</name>
<gene>
    <name evidence="2" type="ORF">AYO20_05526</name>
</gene>
<dbReference type="RefSeq" id="XP_022500284.1">
    <property type="nucleotide sequence ID" value="XM_022643820.1"/>
</dbReference>
<organism evidence="2 3">
    <name type="scientific">Fonsecaea nubica</name>
    <dbReference type="NCBI Taxonomy" id="856822"/>
    <lineage>
        <taxon>Eukaryota</taxon>
        <taxon>Fungi</taxon>
        <taxon>Dikarya</taxon>
        <taxon>Ascomycota</taxon>
        <taxon>Pezizomycotina</taxon>
        <taxon>Eurotiomycetes</taxon>
        <taxon>Chaetothyriomycetidae</taxon>
        <taxon>Chaetothyriales</taxon>
        <taxon>Herpotrichiellaceae</taxon>
        <taxon>Fonsecaea</taxon>
    </lineage>
</organism>